<name>A0A7U3SNX2_EPIFF</name>
<dbReference type="OrthoDB" id="194468at2759"/>
<dbReference type="PANTHER" id="PTHR43135:SF3">
    <property type="entry name" value="ALPHA-D-RIBOSE 1-METHYLPHOSPHONATE 5-TRIPHOSPHATE DIPHOSPHATASE"/>
    <property type="match status" value="1"/>
</dbReference>
<dbReference type="InterPro" id="IPR006680">
    <property type="entry name" value="Amidohydro-rel"/>
</dbReference>
<dbReference type="InterPro" id="IPR051781">
    <property type="entry name" value="Metallo-dep_Hydrolase"/>
</dbReference>
<organism evidence="2 3">
    <name type="scientific">Epichloe festucae (strain Fl1)</name>
    <dbReference type="NCBI Taxonomy" id="877507"/>
    <lineage>
        <taxon>Eukaryota</taxon>
        <taxon>Fungi</taxon>
        <taxon>Dikarya</taxon>
        <taxon>Ascomycota</taxon>
        <taxon>Pezizomycotina</taxon>
        <taxon>Sordariomycetes</taxon>
        <taxon>Hypocreomycetidae</taxon>
        <taxon>Hypocreales</taxon>
        <taxon>Clavicipitaceae</taxon>
        <taxon>Epichloe</taxon>
    </lineage>
</organism>
<dbReference type="PANTHER" id="PTHR43135">
    <property type="entry name" value="ALPHA-D-RIBOSE 1-METHYLPHOSPHONATE 5-TRIPHOSPHATE DIPHOSPHATASE"/>
    <property type="match status" value="1"/>
</dbReference>
<dbReference type="Proteomes" id="UP000594364">
    <property type="component" value="Chromosome 6"/>
</dbReference>
<dbReference type="Gene3D" id="3.30.110.90">
    <property type="entry name" value="Amidohydrolase"/>
    <property type="match status" value="1"/>
</dbReference>
<feature type="domain" description="Amidohydrolase-related" evidence="1">
    <location>
        <begin position="67"/>
        <end position="418"/>
    </location>
</feature>
<dbReference type="InterPro" id="IPR032466">
    <property type="entry name" value="Metal_Hydrolase"/>
</dbReference>
<evidence type="ECO:0000313" key="3">
    <source>
        <dbReference type="Proteomes" id="UP000594364"/>
    </source>
</evidence>
<dbReference type="Gene3D" id="2.30.40.10">
    <property type="entry name" value="Urease, subunit C, domain 1"/>
    <property type="match status" value="1"/>
</dbReference>
<gene>
    <name evidence="2" type="ORF">C2857_005179</name>
</gene>
<dbReference type="SUPFAM" id="SSF51556">
    <property type="entry name" value="Metallo-dependent hydrolases"/>
    <property type="match status" value="1"/>
</dbReference>
<evidence type="ECO:0000259" key="1">
    <source>
        <dbReference type="Pfam" id="PF01979"/>
    </source>
</evidence>
<dbReference type="EMBL" id="CP031390">
    <property type="protein sequence ID" value="QPH19883.1"/>
    <property type="molecule type" value="Genomic_DNA"/>
</dbReference>
<dbReference type="Pfam" id="PF01979">
    <property type="entry name" value="Amidohydro_1"/>
    <property type="match status" value="1"/>
</dbReference>
<reference evidence="2 3" key="1">
    <citation type="journal article" date="2018" name="PLoS Genet.">
        <title>Repeat elements organise 3D genome structure and mediate transcription in the filamentous fungus Epichloe festucae.</title>
        <authorList>
            <person name="Winter D.J."/>
            <person name="Ganley A.R.D."/>
            <person name="Young C.A."/>
            <person name="Liachko I."/>
            <person name="Schardl C.L."/>
            <person name="Dupont P.Y."/>
            <person name="Berry D."/>
            <person name="Ram A."/>
            <person name="Scott B."/>
            <person name="Cox M.P."/>
        </authorList>
    </citation>
    <scope>NUCLEOTIDE SEQUENCE [LARGE SCALE GENOMIC DNA]</scope>
    <source>
        <strain evidence="2 3">Fl1</strain>
    </source>
</reference>
<protein>
    <recommendedName>
        <fullName evidence="1">Amidohydrolase-related domain-containing protein</fullName>
    </recommendedName>
</protein>
<dbReference type="SUPFAM" id="SSF51338">
    <property type="entry name" value="Composite domain of metallo-dependent hydrolases"/>
    <property type="match status" value="1"/>
</dbReference>
<sequence>MGQPFSSLLCAATPSSLLFQNVRIFDGHVEIPNGYALVQDGVIAQVSTRPIPLPDGSTTVIDKPGHTLMPGLIDGHVHVYEAAALKQSLQFGVTTVCDMHNEPDIMSKMRTVAAEDSDAADLRAACHGATIEGGWPAALLLSHDASAEFKTAVGKWPNLKTQADVDAFVELRKKDADFVKLFHEDGKCLNVDLPKPSVELQRMVIEAAHKNGLQCFAHAFGLQSAIEILDAGADGTAHTIVDFPPTPALIDAYKKNNAHCNPTLVGIASMTNQGLKDQEEYANDPRAQRFLPGPAKALMCKCVAMSTDTCRVEYAYESVRMMRNAGVDVIMGTDTTGRVGGMAYGLTAHHEIGMLVKHCGFKPIEALRSATSITARRFRLGDRGRIQEGLRADLVLVEGDPLNDIRDTLNLRGVWKKGILCSSYHS</sequence>
<accession>A0A7U3SNX2</accession>
<dbReference type="Gene3D" id="1.20.58.520">
    <property type="entry name" value="Amidohydrolase"/>
    <property type="match status" value="1"/>
</dbReference>
<dbReference type="AlphaFoldDB" id="A0A7U3SNX2"/>
<dbReference type="GO" id="GO:0016810">
    <property type="term" value="F:hydrolase activity, acting on carbon-nitrogen (but not peptide) bonds"/>
    <property type="evidence" value="ECO:0007669"/>
    <property type="project" value="InterPro"/>
</dbReference>
<evidence type="ECO:0000313" key="2">
    <source>
        <dbReference type="EMBL" id="QPH19883.1"/>
    </source>
</evidence>
<proteinExistence type="predicted"/>
<dbReference type="Gene3D" id="3.40.50.10910">
    <property type="entry name" value="Amidohydrolase"/>
    <property type="match status" value="1"/>
</dbReference>
<keyword evidence="3" id="KW-1185">Reference proteome</keyword>
<dbReference type="InterPro" id="IPR011059">
    <property type="entry name" value="Metal-dep_hydrolase_composite"/>
</dbReference>